<dbReference type="InterPro" id="IPR014001">
    <property type="entry name" value="Helicase_ATP-bd"/>
</dbReference>
<feature type="region of interest" description="Disordered" evidence="2">
    <location>
        <begin position="1"/>
        <end position="38"/>
    </location>
</feature>
<dbReference type="VEuPathDB" id="ToxoDB:cyc_06845"/>
<evidence type="ECO:0000256" key="3">
    <source>
        <dbReference type="SAM" id="Phobius"/>
    </source>
</evidence>
<evidence type="ECO:0000259" key="4">
    <source>
        <dbReference type="PROSITE" id="PS51194"/>
    </source>
</evidence>
<name>A0A1D3CUD0_9EIME</name>
<dbReference type="Proteomes" id="UP000095192">
    <property type="component" value="Unassembled WGS sequence"/>
</dbReference>
<dbReference type="Pfam" id="PF00176">
    <property type="entry name" value="SNF2-rel_dom"/>
    <property type="match status" value="2"/>
</dbReference>
<feature type="compositionally biased region" description="Basic and acidic residues" evidence="2">
    <location>
        <begin position="972"/>
        <end position="984"/>
    </location>
</feature>
<evidence type="ECO:0000313" key="5">
    <source>
        <dbReference type="EMBL" id="OEH74799.1"/>
    </source>
</evidence>
<sequence>MSLEATEGRGGLQHQHQQGGTGSSAEAASAEATDLLEKSEGKFHGGALAGLNGLSFIGASPGERLSECPPLEEGGPPLNPLDFGACSFPDEPRDEDAADSAAAAWEALGATAVSASAFEKSVLEAVEKCLRTKAAAGSAGEQLVPRGEGGSAAKRQPEDSDGLSNATLGRDKGADGGAAEDASYPVASAEEECLSCSDSSWGTVARSRRPRGTASREHSELAATSERRDHVEGSSEKDSEKDSEEDCEGDSETDSEKWSEGDGVASEQQRKGQHLADCGESDDTDTQQFARRLREQAQETTMQQTQEGGACVSLPGGFRVPKAVHENLLAHQQEGLLWLLQLFEKQRGGLLGDDMGLGKTVQMAAFIATLHCSGILQSVWPFQERRQQLLNSDSSRASSGNTPPSTDPSCTDAAGEGGVLLVSPATVLRQWLRELHVWCPPVRVCVFHDKSLLQSFTWKMLVLDEGQKIKNPHAEITLAVKRGSLYGVETAASTRAAQCSRLLQHLVASLLLRRKKADCLHTLNLPAKREEVLFCALTPVQYRIYKDILDSLGGFSQQQHHHSHEGRHSRRMQRRHKAFAALAVLRKVCNHPDLVLLQEKQQHREQQQLLRPTGLPRKRKRMQELLQQQQEKQHEQQEEGTVPPLWAPNALPSDLGSPSRSGKLRVLLAMVKTWAVEGHKALVFAQTLQTLDLIAAALSRIALDRADSAAASSEGGNVSSSAPASTDTSNVGKGGGGKFAEGSKRPLEKQRKERLQFLRLDGSTPIAKRHRIINLFQTNPRISVLLATTRVGGVGLNLTSADRVVLFEPDWNPMTDAQARERSWRWGQSRPVFVYRLLTAGTLEAKIYQRQLFKMFLSSRVLDSNKRRSTFKWKDIHELFAPPPPPHDLHEEAFNDAVTAYSHRIRSSYMHAVAAAEVEELKELAGNSNRSSGSSQKGEASTKGAELGETILLQSLFDQQGVQHALNHDALEQPLEGRGEKESRAVGSNVDRQEGHGGATSLGCLLEIVCKASTVESSFRESDASQQQLGNPCRPQTATRKRGKKSHVKRPSNAVLFIGASDTVPVPIKREEMDLAESLLAFLQSKRAEAFVATTGEILESFADKVPGEMHGETETDRGDGFWSGDLSSELPIIWGISRSKFGLVLLPVAADHCKTLFKAILKQAGSAARTCALQRMPTAASWGCLRSSMPRLGGLEDYYTSGQVATCIQAPMAYYLWFAWAFLMAFVTFGSLLHSNYYFSGRAIPKPSGNTQLLED</sequence>
<feature type="compositionally biased region" description="Basic and acidic residues" evidence="2">
    <location>
        <begin position="214"/>
        <end position="240"/>
    </location>
</feature>
<dbReference type="SMART" id="SM00490">
    <property type="entry name" value="HELICc"/>
    <property type="match status" value="1"/>
</dbReference>
<reference evidence="5 6" key="1">
    <citation type="journal article" date="2016" name="BMC Genomics">
        <title>Comparative genomics reveals Cyclospora cayetanensis possesses coccidia-like metabolism and invasion components but unique surface antigens.</title>
        <authorList>
            <person name="Liu S."/>
            <person name="Wang L."/>
            <person name="Zheng H."/>
            <person name="Xu Z."/>
            <person name="Roellig D.M."/>
            <person name="Li N."/>
            <person name="Frace M.A."/>
            <person name="Tang K."/>
            <person name="Arrowood M.J."/>
            <person name="Moss D.M."/>
            <person name="Zhang L."/>
            <person name="Feng Y."/>
            <person name="Xiao L."/>
        </authorList>
    </citation>
    <scope>NUCLEOTIDE SEQUENCE [LARGE SCALE GENOMIC DNA]</scope>
    <source>
        <strain evidence="5 6">CHN_HEN01</strain>
    </source>
</reference>
<dbReference type="Gene3D" id="3.40.50.10810">
    <property type="entry name" value="Tandem AAA-ATPase domain"/>
    <property type="match status" value="1"/>
</dbReference>
<dbReference type="GO" id="GO:0008094">
    <property type="term" value="F:ATP-dependent activity, acting on DNA"/>
    <property type="evidence" value="ECO:0007669"/>
    <property type="project" value="TreeGrafter"/>
</dbReference>
<dbReference type="InterPro" id="IPR027417">
    <property type="entry name" value="P-loop_NTPase"/>
</dbReference>
<feature type="compositionally biased region" description="Polar residues" evidence="2">
    <location>
        <begin position="1024"/>
        <end position="1038"/>
    </location>
</feature>
<dbReference type="InterPro" id="IPR001650">
    <property type="entry name" value="Helicase_C-like"/>
</dbReference>
<dbReference type="AlphaFoldDB" id="A0A1D3CUD0"/>
<feature type="compositionally biased region" description="Polar residues" evidence="2">
    <location>
        <begin position="391"/>
        <end position="409"/>
    </location>
</feature>
<feature type="region of interest" description="Disordered" evidence="2">
    <location>
        <begin position="623"/>
        <end position="658"/>
    </location>
</feature>
<comment type="caution">
    <text evidence="5">The sequence shown here is derived from an EMBL/GenBank/DDBJ whole genome shotgun (WGS) entry which is preliminary data.</text>
</comment>
<gene>
    <name evidence="5" type="ORF">cyc_06845</name>
</gene>
<feature type="compositionally biased region" description="Basic residues" evidence="2">
    <location>
        <begin position="1039"/>
        <end position="1049"/>
    </location>
</feature>
<organism evidence="5 6">
    <name type="scientific">Cyclospora cayetanensis</name>
    <dbReference type="NCBI Taxonomy" id="88456"/>
    <lineage>
        <taxon>Eukaryota</taxon>
        <taxon>Sar</taxon>
        <taxon>Alveolata</taxon>
        <taxon>Apicomplexa</taxon>
        <taxon>Conoidasida</taxon>
        <taxon>Coccidia</taxon>
        <taxon>Eucoccidiorida</taxon>
        <taxon>Eimeriorina</taxon>
        <taxon>Eimeriidae</taxon>
        <taxon>Cyclospora</taxon>
    </lineage>
</organism>
<keyword evidence="3" id="KW-0812">Transmembrane</keyword>
<dbReference type="InterPro" id="IPR050496">
    <property type="entry name" value="SNF2_RAD54_helicase_repair"/>
</dbReference>
<dbReference type="InterPro" id="IPR000330">
    <property type="entry name" value="SNF2_N"/>
</dbReference>
<dbReference type="CDD" id="cd18793">
    <property type="entry name" value="SF2_C_SNF"/>
    <property type="match status" value="1"/>
</dbReference>
<dbReference type="InterPro" id="IPR038718">
    <property type="entry name" value="SNF2-like_sf"/>
</dbReference>
<feature type="region of interest" description="Disordered" evidence="2">
    <location>
        <begin position="391"/>
        <end position="413"/>
    </location>
</feature>
<feature type="compositionally biased region" description="Acidic residues" evidence="2">
    <location>
        <begin position="241"/>
        <end position="253"/>
    </location>
</feature>
<dbReference type="PANTHER" id="PTHR45629">
    <property type="entry name" value="SNF2/RAD54 FAMILY MEMBER"/>
    <property type="match status" value="1"/>
</dbReference>
<feature type="transmembrane region" description="Helical" evidence="3">
    <location>
        <begin position="1215"/>
        <end position="1234"/>
    </location>
</feature>
<accession>A0A1D3CUD0</accession>
<dbReference type="GO" id="GO:0005524">
    <property type="term" value="F:ATP binding"/>
    <property type="evidence" value="ECO:0007669"/>
    <property type="project" value="InterPro"/>
</dbReference>
<dbReference type="GO" id="GO:0005634">
    <property type="term" value="C:nucleus"/>
    <property type="evidence" value="ECO:0007669"/>
    <property type="project" value="TreeGrafter"/>
</dbReference>
<dbReference type="VEuPathDB" id="ToxoDB:LOC34622921"/>
<evidence type="ECO:0000313" key="6">
    <source>
        <dbReference type="Proteomes" id="UP000095192"/>
    </source>
</evidence>
<feature type="region of interest" description="Disordered" evidence="2">
    <location>
        <begin position="134"/>
        <end position="286"/>
    </location>
</feature>
<feature type="region of interest" description="Disordered" evidence="2">
    <location>
        <begin position="1020"/>
        <end position="1049"/>
    </location>
</feature>
<evidence type="ECO:0000256" key="2">
    <source>
        <dbReference type="SAM" id="MobiDB-lite"/>
    </source>
</evidence>
<feature type="compositionally biased region" description="Polar residues" evidence="2">
    <location>
        <begin position="714"/>
        <end position="731"/>
    </location>
</feature>
<dbReference type="InterPro" id="IPR049730">
    <property type="entry name" value="SNF2/RAD54-like_C"/>
</dbReference>
<dbReference type="EMBL" id="JROU02001929">
    <property type="protein sequence ID" value="OEH74799.1"/>
    <property type="molecule type" value="Genomic_DNA"/>
</dbReference>
<feature type="region of interest" description="Disordered" evidence="2">
    <location>
        <begin position="711"/>
        <end position="748"/>
    </location>
</feature>
<dbReference type="SUPFAM" id="SSF52540">
    <property type="entry name" value="P-loop containing nucleoside triphosphate hydrolases"/>
    <property type="match status" value="2"/>
</dbReference>
<dbReference type="GO" id="GO:0006283">
    <property type="term" value="P:transcription-coupled nucleotide-excision repair"/>
    <property type="evidence" value="ECO:0007669"/>
    <property type="project" value="TreeGrafter"/>
</dbReference>
<dbReference type="GO" id="GO:0016787">
    <property type="term" value="F:hydrolase activity"/>
    <property type="evidence" value="ECO:0007669"/>
    <property type="project" value="UniProtKB-KW"/>
</dbReference>
<evidence type="ECO:0000256" key="1">
    <source>
        <dbReference type="ARBA" id="ARBA00022801"/>
    </source>
</evidence>
<dbReference type="SMART" id="SM00487">
    <property type="entry name" value="DEXDc"/>
    <property type="match status" value="1"/>
</dbReference>
<feature type="domain" description="Helicase C-terminal" evidence="4">
    <location>
        <begin position="663"/>
        <end position="877"/>
    </location>
</feature>
<dbReference type="Gene3D" id="3.40.50.300">
    <property type="entry name" value="P-loop containing nucleotide triphosphate hydrolases"/>
    <property type="match status" value="1"/>
</dbReference>
<proteinExistence type="predicted"/>
<dbReference type="PROSITE" id="PS51194">
    <property type="entry name" value="HELICASE_CTER"/>
    <property type="match status" value="1"/>
</dbReference>
<keyword evidence="3" id="KW-1133">Transmembrane helix</keyword>
<protein>
    <submittedName>
        <fullName evidence="5">Swi2 snf2-containing protein rad26</fullName>
    </submittedName>
</protein>
<dbReference type="InParanoid" id="A0A1D3CUD0"/>
<feature type="compositionally biased region" description="Low complexity" evidence="2">
    <location>
        <begin position="12"/>
        <end position="33"/>
    </location>
</feature>
<dbReference type="Pfam" id="PF00271">
    <property type="entry name" value="Helicase_C"/>
    <property type="match status" value="1"/>
</dbReference>
<feature type="region of interest" description="Disordered" evidence="2">
    <location>
        <begin position="972"/>
        <end position="996"/>
    </location>
</feature>
<keyword evidence="1" id="KW-0378">Hydrolase</keyword>
<keyword evidence="3" id="KW-0472">Membrane</keyword>
<dbReference type="PANTHER" id="PTHR45629:SF7">
    <property type="entry name" value="DNA EXCISION REPAIR PROTEIN ERCC-6-RELATED"/>
    <property type="match status" value="1"/>
</dbReference>
<keyword evidence="6" id="KW-1185">Reference proteome</keyword>